<protein>
    <submittedName>
        <fullName evidence="1">Uncharacterized protein</fullName>
    </submittedName>
</protein>
<comment type="caution">
    <text evidence="1">The sequence shown here is derived from an EMBL/GenBank/DDBJ whole genome shotgun (WGS) entry which is preliminary data.</text>
</comment>
<sequence length="244" mass="26809">MLAVVVMARQTTKAAASGAIFVGEDTTVPDASSIDIFKNPENHAAAVSSILVYSAEREAFIPSVFPAESLAASHPNFIKRASTFPGFFPTHSEQQSTHFNGSLIQFEKIVRDSAYKHGVLIGRGMRDMVPGYIPILIPGKTLDPWILNLIVIDKPVNSDEIELQLLYVALEIKTDEHFNAIIPEQRISIHRSIFSVKQSYLTEYAERLSEMIGITKVRDTIEFFASPKSLAGASSFAATCHGIL</sequence>
<evidence type="ECO:0000313" key="2">
    <source>
        <dbReference type="Proteomes" id="UP000807716"/>
    </source>
</evidence>
<dbReference type="AlphaFoldDB" id="A0A9P6U5U9"/>
<dbReference type="EMBL" id="JAAAJB010000235">
    <property type="protein sequence ID" value="KAG0260873.1"/>
    <property type="molecule type" value="Genomic_DNA"/>
</dbReference>
<gene>
    <name evidence="1" type="ORF">DFQ27_003286</name>
</gene>
<dbReference type="Proteomes" id="UP000807716">
    <property type="component" value="Unassembled WGS sequence"/>
</dbReference>
<proteinExistence type="predicted"/>
<keyword evidence="2" id="KW-1185">Reference proteome</keyword>
<reference evidence="1" key="1">
    <citation type="journal article" date="2020" name="Fungal Divers.">
        <title>Resolving the Mortierellaceae phylogeny through synthesis of multi-gene phylogenetics and phylogenomics.</title>
        <authorList>
            <person name="Vandepol N."/>
            <person name="Liber J."/>
            <person name="Desiro A."/>
            <person name="Na H."/>
            <person name="Kennedy M."/>
            <person name="Barry K."/>
            <person name="Grigoriev I.V."/>
            <person name="Miller A.N."/>
            <person name="O'Donnell K."/>
            <person name="Stajich J.E."/>
            <person name="Bonito G."/>
        </authorList>
    </citation>
    <scope>NUCLEOTIDE SEQUENCE</scope>
    <source>
        <strain evidence="1">BC1065</strain>
    </source>
</reference>
<evidence type="ECO:0000313" key="1">
    <source>
        <dbReference type="EMBL" id="KAG0260873.1"/>
    </source>
</evidence>
<name>A0A9P6U5U9_9FUNG</name>
<accession>A0A9P6U5U9</accession>
<dbReference type="OrthoDB" id="2441166at2759"/>
<organism evidence="1 2">
    <name type="scientific">Actinomortierella ambigua</name>
    <dbReference type="NCBI Taxonomy" id="1343610"/>
    <lineage>
        <taxon>Eukaryota</taxon>
        <taxon>Fungi</taxon>
        <taxon>Fungi incertae sedis</taxon>
        <taxon>Mucoromycota</taxon>
        <taxon>Mortierellomycotina</taxon>
        <taxon>Mortierellomycetes</taxon>
        <taxon>Mortierellales</taxon>
        <taxon>Mortierellaceae</taxon>
        <taxon>Actinomortierella</taxon>
    </lineage>
</organism>